<evidence type="ECO:0000256" key="3">
    <source>
        <dbReference type="SAM" id="MobiDB-lite"/>
    </source>
</evidence>
<keyword evidence="2" id="KW-0456">Lyase</keyword>
<reference evidence="4 5" key="1">
    <citation type="submission" date="2022-11" db="EMBL/GenBank/DDBJ databases">
        <title>Study of microbial diversity in lake waters.</title>
        <authorList>
            <person name="Zhang J."/>
        </authorList>
    </citation>
    <scope>NUCLEOTIDE SEQUENCE [LARGE SCALE GENOMIC DNA]</scope>
    <source>
        <strain evidence="4 5">DT12</strain>
    </source>
</reference>
<comment type="caution">
    <text evidence="4">The sequence shown here is derived from an EMBL/GenBank/DDBJ whole genome shotgun (WGS) entry which is preliminary data.</text>
</comment>
<name>A0ABT3WWH2_9BACL</name>
<dbReference type="Proteomes" id="UP001208017">
    <property type="component" value="Unassembled WGS sequence"/>
</dbReference>
<dbReference type="CDD" id="cd03416">
    <property type="entry name" value="CbiX_SirB_N"/>
    <property type="match status" value="1"/>
</dbReference>
<dbReference type="SUPFAM" id="SSF53800">
    <property type="entry name" value="Chelatase"/>
    <property type="match status" value="1"/>
</dbReference>
<keyword evidence="5" id="KW-1185">Reference proteome</keyword>
<evidence type="ECO:0000313" key="4">
    <source>
        <dbReference type="EMBL" id="MCX7569027.1"/>
    </source>
</evidence>
<feature type="compositionally biased region" description="Basic and acidic residues" evidence="3">
    <location>
        <begin position="136"/>
        <end position="147"/>
    </location>
</feature>
<dbReference type="RefSeq" id="WP_267150256.1">
    <property type="nucleotide sequence ID" value="NZ_JAPMLT010000001.1"/>
</dbReference>
<proteinExistence type="predicted"/>
<organism evidence="4 5">
    <name type="scientific">Tumebacillus lacus</name>
    <dbReference type="NCBI Taxonomy" id="2995335"/>
    <lineage>
        <taxon>Bacteria</taxon>
        <taxon>Bacillati</taxon>
        <taxon>Bacillota</taxon>
        <taxon>Bacilli</taxon>
        <taxon>Bacillales</taxon>
        <taxon>Alicyclobacillaceae</taxon>
        <taxon>Tumebacillus</taxon>
    </lineage>
</organism>
<dbReference type="InterPro" id="IPR002762">
    <property type="entry name" value="CbiX-like"/>
</dbReference>
<evidence type="ECO:0000256" key="2">
    <source>
        <dbReference type="ARBA" id="ARBA00023239"/>
    </source>
</evidence>
<dbReference type="PANTHER" id="PTHR33542">
    <property type="entry name" value="SIROHYDROCHLORIN FERROCHELATASE, CHLOROPLASTIC"/>
    <property type="match status" value="1"/>
</dbReference>
<sequence>MKTAILLIAHGSPMAAVNEDLHALVQLVRKRSGGDCIVEAAFLEGTAPDIPNGLNTCVAQGATRVIAVPYFLLPGRHVAQDLPQELHAARARHPEVEFVQAEHLGGHELLADIAWERVQAADELWYNVDGTQGRPAAEEGEHERQPGRENGTL</sequence>
<accession>A0ABT3WWH2</accession>
<dbReference type="EMBL" id="JAPMLT010000001">
    <property type="protein sequence ID" value="MCX7569027.1"/>
    <property type="molecule type" value="Genomic_DNA"/>
</dbReference>
<keyword evidence="1" id="KW-0479">Metal-binding</keyword>
<dbReference type="Pfam" id="PF01903">
    <property type="entry name" value="CbiX"/>
    <property type="match status" value="1"/>
</dbReference>
<feature type="region of interest" description="Disordered" evidence="3">
    <location>
        <begin position="131"/>
        <end position="153"/>
    </location>
</feature>
<dbReference type="Gene3D" id="3.40.50.1400">
    <property type="match status" value="1"/>
</dbReference>
<gene>
    <name evidence="4" type="ORF">OS242_03495</name>
</gene>
<dbReference type="InterPro" id="IPR050963">
    <property type="entry name" value="Sirohydro_Cobaltochel/CbiX"/>
</dbReference>
<evidence type="ECO:0000256" key="1">
    <source>
        <dbReference type="ARBA" id="ARBA00022723"/>
    </source>
</evidence>
<dbReference type="PANTHER" id="PTHR33542:SF3">
    <property type="entry name" value="SIROHYDROCHLORIN FERROCHELATASE, CHLOROPLASTIC"/>
    <property type="match status" value="1"/>
</dbReference>
<protein>
    <submittedName>
        <fullName evidence="4">CbiX/SirB N-terminal domain-containing protein</fullName>
    </submittedName>
</protein>
<evidence type="ECO:0000313" key="5">
    <source>
        <dbReference type="Proteomes" id="UP001208017"/>
    </source>
</evidence>